<reference evidence="2 3" key="1">
    <citation type="submission" date="2022-05" db="EMBL/GenBank/DDBJ databases">
        <authorList>
            <consortium name="Genoscope - CEA"/>
            <person name="William W."/>
        </authorList>
    </citation>
    <scope>NUCLEOTIDE SEQUENCE [LARGE SCALE GENOMIC DNA]</scope>
</reference>
<gene>
    <name evidence="2" type="ORF">PLOB_00039704</name>
</gene>
<dbReference type="EMBL" id="CALNXK010000006">
    <property type="protein sequence ID" value="CAH3038203.1"/>
    <property type="molecule type" value="Genomic_DNA"/>
</dbReference>
<sequence length="370" mass="41687">MCGSLLSKFNKTKNQIDPAAHLFSGRKFAGRSREDSACFEDRGFWKDGDGNAEGSSCDTLATSSCDSSEMSETDSSSQEDIEAAVRVLDRPVLPSGHNKSVRLPVIESYINEEKMLMESARQILGCQGYATYISSSSITVAKPISATNSASSGKAETAVAFDIPSGSDKTLFPSARVPWRLRRRRKIVPELTLQAVREKMRAAEERKLKELERIRDCARSRAGTNRPHPAEAMSKATKENISSKLAAAEIRRNEEIDKRREAGDRASRSRNRIAAAQAFAKKQEREASSARKMEKIEEKRAEHQQKSDKQKKLKKKHVTFEHKAKETEQDVHKGVTQSRDNENTESHLFSDDERDHEQKVGYEWEDFFDD</sequence>
<accession>A0ABN8N0D6</accession>
<evidence type="ECO:0000313" key="2">
    <source>
        <dbReference type="EMBL" id="CAH3038203.1"/>
    </source>
</evidence>
<feature type="compositionally biased region" description="Basic and acidic residues" evidence="1">
    <location>
        <begin position="318"/>
        <end position="362"/>
    </location>
</feature>
<keyword evidence="3" id="KW-1185">Reference proteome</keyword>
<evidence type="ECO:0000313" key="3">
    <source>
        <dbReference type="Proteomes" id="UP001159405"/>
    </source>
</evidence>
<feature type="compositionally biased region" description="Basic and acidic residues" evidence="1">
    <location>
        <begin position="281"/>
        <end position="310"/>
    </location>
</feature>
<evidence type="ECO:0000256" key="1">
    <source>
        <dbReference type="SAM" id="MobiDB-lite"/>
    </source>
</evidence>
<feature type="compositionally biased region" description="Basic and acidic residues" evidence="1">
    <location>
        <begin position="249"/>
        <end position="267"/>
    </location>
</feature>
<comment type="caution">
    <text evidence="2">The sequence shown here is derived from an EMBL/GenBank/DDBJ whole genome shotgun (WGS) entry which is preliminary data.</text>
</comment>
<organism evidence="2 3">
    <name type="scientific">Porites lobata</name>
    <dbReference type="NCBI Taxonomy" id="104759"/>
    <lineage>
        <taxon>Eukaryota</taxon>
        <taxon>Metazoa</taxon>
        <taxon>Cnidaria</taxon>
        <taxon>Anthozoa</taxon>
        <taxon>Hexacorallia</taxon>
        <taxon>Scleractinia</taxon>
        <taxon>Fungiina</taxon>
        <taxon>Poritidae</taxon>
        <taxon>Porites</taxon>
    </lineage>
</organism>
<feature type="region of interest" description="Disordered" evidence="1">
    <location>
        <begin position="218"/>
        <end position="370"/>
    </location>
</feature>
<name>A0ABN8N0D6_9CNID</name>
<protein>
    <submittedName>
        <fullName evidence="2">Uncharacterized protein</fullName>
    </submittedName>
</protein>
<proteinExistence type="predicted"/>
<dbReference type="Proteomes" id="UP001159405">
    <property type="component" value="Unassembled WGS sequence"/>
</dbReference>